<keyword evidence="3" id="KW-1185">Reference proteome</keyword>
<dbReference type="EMBL" id="KV919222">
    <property type="protein sequence ID" value="OSX70690.1"/>
    <property type="molecule type" value="Genomic_DNA"/>
</dbReference>
<feature type="compositionally biased region" description="Low complexity" evidence="1">
    <location>
        <begin position="371"/>
        <end position="389"/>
    </location>
</feature>
<feature type="compositionally biased region" description="Low complexity" evidence="1">
    <location>
        <begin position="306"/>
        <end position="326"/>
    </location>
</feature>
<evidence type="ECO:0000313" key="2">
    <source>
        <dbReference type="EMBL" id="OSX70690.1"/>
    </source>
</evidence>
<reference evidence="2 3" key="1">
    <citation type="submission" date="2017-03" db="EMBL/GenBank/DDBJ databases">
        <title>WGS assembly of Porphyra umbilicalis.</title>
        <authorList>
            <person name="Brawley S.H."/>
            <person name="Blouin N.A."/>
            <person name="Ficko-Blean E."/>
            <person name="Wheeler G.L."/>
            <person name="Lohr M."/>
            <person name="Goodson H.V."/>
            <person name="Jenkins J.W."/>
            <person name="Blaby-Haas C.E."/>
            <person name="Helliwell K.E."/>
            <person name="Chan C."/>
            <person name="Marriage T."/>
            <person name="Bhattacharya D."/>
            <person name="Klein A.S."/>
            <person name="Badis Y."/>
            <person name="Brodie J."/>
            <person name="Cao Y."/>
            <person name="Collen J."/>
            <person name="Dittami S.M."/>
            <person name="Gachon C.M."/>
            <person name="Green B.R."/>
            <person name="Karpowicz S."/>
            <person name="Kim J.W."/>
            <person name="Kudahl U."/>
            <person name="Lin S."/>
            <person name="Michel G."/>
            <person name="Mittag M."/>
            <person name="Olson B.J."/>
            <person name="Pangilinan J."/>
            <person name="Peng Y."/>
            <person name="Qiu H."/>
            <person name="Shu S."/>
            <person name="Singer J.T."/>
            <person name="Smith A.G."/>
            <person name="Sprecher B.N."/>
            <person name="Wagner V."/>
            <person name="Wang W."/>
            <person name="Wang Z.-Y."/>
            <person name="Yan J."/>
            <person name="Yarish C."/>
            <person name="Zoeuner-Riek S."/>
            <person name="Zhuang Y."/>
            <person name="Zou Y."/>
            <person name="Lindquist E.A."/>
            <person name="Grimwood J."/>
            <person name="Barry K."/>
            <person name="Rokhsar D.S."/>
            <person name="Schmutz J."/>
            <person name="Stiller J.W."/>
            <person name="Grossman A.R."/>
            <person name="Prochnik S.E."/>
        </authorList>
    </citation>
    <scope>NUCLEOTIDE SEQUENCE [LARGE SCALE GENOMIC DNA]</scope>
    <source>
        <strain evidence="2">4086291</strain>
    </source>
</reference>
<evidence type="ECO:0000313" key="3">
    <source>
        <dbReference type="Proteomes" id="UP000218209"/>
    </source>
</evidence>
<gene>
    <name evidence="2" type="ORF">BU14_0690s0004</name>
</gene>
<accession>A0A1X6NQ91</accession>
<feature type="region of interest" description="Disordered" evidence="1">
    <location>
        <begin position="248"/>
        <end position="389"/>
    </location>
</feature>
<dbReference type="AlphaFoldDB" id="A0A1X6NQ91"/>
<evidence type="ECO:0000256" key="1">
    <source>
        <dbReference type="SAM" id="MobiDB-lite"/>
    </source>
</evidence>
<feature type="compositionally biased region" description="Low complexity" evidence="1">
    <location>
        <begin position="251"/>
        <end position="298"/>
    </location>
</feature>
<name>A0A1X6NQ91_PORUM</name>
<organism evidence="2 3">
    <name type="scientific">Porphyra umbilicalis</name>
    <name type="common">Purple laver</name>
    <name type="synonym">Red alga</name>
    <dbReference type="NCBI Taxonomy" id="2786"/>
    <lineage>
        <taxon>Eukaryota</taxon>
        <taxon>Rhodophyta</taxon>
        <taxon>Bangiophyceae</taxon>
        <taxon>Bangiales</taxon>
        <taxon>Bangiaceae</taxon>
        <taxon>Porphyra</taxon>
    </lineage>
</organism>
<feature type="compositionally biased region" description="Low complexity" evidence="1">
    <location>
        <begin position="333"/>
        <end position="345"/>
    </location>
</feature>
<proteinExistence type="predicted"/>
<feature type="region of interest" description="Disordered" evidence="1">
    <location>
        <begin position="84"/>
        <end position="216"/>
    </location>
</feature>
<protein>
    <submittedName>
        <fullName evidence="2">Uncharacterized protein</fullName>
    </submittedName>
</protein>
<dbReference type="Proteomes" id="UP000218209">
    <property type="component" value="Unassembled WGS sequence"/>
</dbReference>
<sequence length="448" mass="46329">MPGSFLLSCLRPVAAPAPAPSRRSRRYRDVDDHLSAWDSSSLRDATASLSLTSWAMEASAGGGVGPTARASTLVGRSGRLALEAPSTSGRLAIEAPAPGGASPPTPPSRARRGVWGMGGTPRGGRPPPSPPLARRGDVGGATHPPKGCSGSMAAARLRRRSEPPSARPPRPMAPHAAASPAAVPPVAPLDWEDDRRSSMALRTPSDYDDLLAPNSIGRRVTVVARGTGFPVAVDGAHERLRRRQMDAKLNAAAAARQSPSPVAAAAAPPSGLALSPSSMTPWAAADAWPEAATVAAAVSPPPPSPECTSPSASAMTGSSLTASPTSSTPPSPTVASRWPSRRSAALGGGGEELPPAPSDRRVSLPGDLIRRPFSTSTRPTSARTPSSPATDEWFDDYVSFASEVMLRSAAPARGRLTTVSGRTASSMAMSVRRRRSIWGRRRRVEVAL</sequence>